<keyword evidence="2" id="KW-1185">Reference proteome</keyword>
<evidence type="ECO:0000313" key="1">
    <source>
        <dbReference type="EMBL" id="MPC84085.1"/>
    </source>
</evidence>
<protein>
    <submittedName>
        <fullName evidence="1">Uncharacterized protein</fullName>
    </submittedName>
</protein>
<comment type="caution">
    <text evidence="1">The sequence shown here is derived from an EMBL/GenBank/DDBJ whole genome shotgun (WGS) entry which is preliminary data.</text>
</comment>
<proteinExistence type="predicted"/>
<gene>
    <name evidence="1" type="ORF">E2C01_078811</name>
</gene>
<organism evidence="1 2">
    <name type="scientific">Portunus trituberculatus</name>
    <name type="common">Swimming crab</name>
    <name type="synonym">Neptunus trituberculatus</name>
    <dbReference type="NCBI Taxonomy" id="210409"/>
    <lineage>
        <taxon>Eukaryota</taxon>
        <taxon>Metazoa</taxon>
        <taxon>Ecdysozoa</taxon>
        <taxon>Arthropoda</taxon>
        <taxon>Crustacea</taxon>
        <taxon>Multicrustacea</taxon>
        <taxon>Malacostraca</taxon>
        <taxon>Eumalacostraca</taxon>
        <taxon>Eucarida</taxon>
        <taxon>Decapoda</taxon>
        <taxon>Pleocyemata</taxon>
        <taxon>Brachyura</taxon>
        <taxon>Eubrachyura</taxon>
        <taxon>Portunoidea</taxon>
        <taxon>Portunidae</taxon>
        <taxon>Portuninae</taxon>
        <taxon>Portunus</taxon>
    </lineage>
</organism>
<sequence length="11" mass="1034">MGSQASAAKLA</sequence>
<accession>A0A5B7INP4</accession>
<dbReference type="Proteomes" id="UP000324222">
    <property type="component" value="Unassembled WGS sequence"/>
</dbReference>
<name>A0A5B7INP4_PORTR</name>
<reference evidence="1 2" key="1">
    <citation type="submission" date="2019-05" db="EMBL/GenBank/DDBJ databases">
        <title>Another draft genome of Portunus trituberculatus and its Hox gene families provides insights of decapod evolution.</title>
        <authorList>
            <person name="Jeong J.-H."/>
            <person name="Song I."/>
            <person name="Kim S."/>
            <person name="Choi T."/>
            <person name="Kim D."/>
            <person name="Ryu S."/>
            <person name="Kim W."/>
        </authorList>
    </citation>
    <scope>NUCLEOTIDE SEQUENCE [LARGE SCALE GENOMIC DNA]</scope>
    <source>
        <tissue evidence="1">Muscle</tissue>
    </source>
</reference>
<evidence type="ECO:0000313" key="2">
    <source>
        <dbReference type="Proteomes" id="UP000324222"/>
    </source>
</evidence>
<dbReference type="EMBL" id="VSRR010064370">
    <property type="protein sequence ID" value="MPC84085.1"/>
    <property type="molecule type" value="Genomic_DNA"/>
</dbReference>